<proteinExistence type="predicted"/>
<evidence type="ECO:0008006" key="2">
    <source>
        <dbReference type="Google" id="ProtNLM"/>
    </source>
</evidence>
<dbReference type="InterPro" id="IPR015424">
    <property type="entry name" value="PyrdxlP-dep_Trfase"/>
</dbReference>
<dbReference type="Pfam" id="PF01041">
    <property type="entry name" value="DegT_DnrJ_EryC1"/>
    <property type="match status" value="1"/>
</dbReference>
<name>A0A382RBS8_9ZZZZ</name>
<dbReference type="AlphaFoldDB" id="A0A382RBS8"/>
<organism evidence="1">
    <name type="scientific">marine metagenome</name>
    <dbReference type="NCBI Taxonomy" id="408172"/>
    <lineage>
        <taxon>unclassified sequences</taxon>
        <taxon>metagenomes</taxon>
        <taxon>ecological metagenomes</taxon>
    </lineage>
</organism>
<evidence type="ECO:0000313" key="1">
    <source>
        <dbReference type="EMBL" id="SVC95173.1"/>
    </source>
</evidence>
<dbReference type="EMBL" id="UINC01120591">
    <property type="protein sequence ID" value="SVC95173.1"/>
    <property type="molecule type" value="Genomic_DNA"/>
</dbReference>
<dbReference type="InterPro" id="IPR015421">
    <property type="entry name" value="PyrdxlP-dep_Trfase_major"/>
</dbReference>
<protein>
    <recommendedName>
        <fullName evidence="2">DegT/DnrJ/EryC1/StrS aminotransferase family protein</fullName>
    </recommendedName>
</protein>
<gene>
    <name evidence="1" type="ORF">METZ01_LOCUS348027</name>
</gene>
<dbReference type="InterPro" id="IPR000653">
    <property type="entry name" value="DegT/StrS_aminotransferase"/>
</dbReference>
<sequence length="78" mass="8309">MRSVVGNQKVALHEPTFGERERRYLQDCLDSTFVSSAGSYIDQFESELASVTGATHVVATVNGTAALQVALRLVGVGP</sequence>
<dbReference type="SUPFAM" id="SSF53383">
    <property type="entry name" value="PLP-dependent transferases"/>
    <property type="match status" value="1"/>
</dbReference>
<accession>A0A382RBS8</accession>
<reference evidence="1" key="1">
    <citation type="submission" date="2018-05" db="EMBL/GenBank/DDBJ databases">
        <authorList>
            <person name="Lanie J.A."/>
            <person name="Ng W.-L."/>
            <person name="Kazmierczak K.M."/>
            <person name="Andrzejewski T.M."/>
            <person name="Davidsen T.M."/>
            <person name="Wayne K.J."/>
            <person name="Tettelin H."/>
            <person name="Glass J.I."/>
            <person name="Rusch D."/>
            <person name="Podicherti R."/>
            <person name="Tsui H.-C.T."/>
            <person name="Winkler M.E."/>
        </authorList>
    </citation>
    <scope>NUCLEOTIDE SEQUENCE</scope>
</reference>
<dbReference type="Gene3D" id="3.40.640.10">
    <property type="entry name" value="Type I PLP-dependent aspartate aminotransferase-like (Major domain)"/>
    <property type="match status" value="1"/>
</dbReference>
<feature type="non-terminal residue" evidence="1">
    <location>
        <position position="78"/>
    </location>
</feature>